<dbReference type="InterPro" id="IPR013785">
    <property type="entry name" value="Aldolase_TIM"/>
</dbReference>
<dbReference type="Proteomes" id="UP000671879">
    <property type="component" value="Chromosome"/>
</dbReference>
<evidence type="ECO:0000313" key="3">
    <source>
        <dbReference type="EMBL" id="QTX33792.1"/>
    </source>
</evidence>
<dbReference type="NCBIfam" id="TIGR01361">
    <property type="entry name" value="DAHP_synth_Bsub"/>
    <property type="match status" value="1"/>
</dbReference>
<dbReference type="EC" id="2.5.1.54" evidence="3"/>
<dbReference type="GO" id="GO:0009073">
    <property type="term" value="P:aromatic amino acid family biosynthetic process"/>
    <property type="evidence" value="ECO:0007669"/>
    <property type="project" value="InterPro"/>
</dbReference>
<evidence type="ECO:0000256" key="1">
    <source>
        <dbReference type="ARBA" id="ARBA00022679"/>
    </source>
</evidence>
<reference evidence="4" key="1">
    <citation type="submission" date="2021-04" db="EMBL/GenBank/DDBJ databases">
        <title>A novel Synergistetes isolate from a pyrite-forming mixed culture.</title>
        <authorList>
            <person name="Bunk B."/>
            <person name="Sproer C."/>
            <person name="Spring S."/>
            <person name="Pester M."/>
        </authorList>
    </citation>
    <scope>NUCLEOTIDE SEQUENCE [LARGE SCALE GENOMIC DNA]</scope>
    <source>
        <strain evidence="4">J.5.4.2-T.3.5.2</strain>
    </source>
</reference>
<organism evidence="3 4">
    <name type="scientific">Aminithiophilus ramosus</name>
    <dbReference type="NCBI Taxonomy" id="3029084"/>
    <lineage>
        <taxon>Bacteria</taxon>
        <taxon>Thermotogati</taxon>
        <taxon>Synergistota</taxon>
        <taxon>Synergistia</taxon>
        <taxon>Synergistales</taxon>
        <taxon>Aminithiophilaceae</taxon>
        <taxon>Aminithiophilus</taxon>
    </lineage>
</organism>
<gene>
    <name evidence="3" type="primary">aroF</name>
    <name evidence="3" type="ORF">KAR29_10685</name>
</gene>
<dbReference type="NCBIfam" id="NF006421">
    <property type="entry name" value="PRK08673.1"/>
    <property type="match status" value="1"/>
</dbReference>
<dbReference type="AlphaFoldDB" id="A0A9Q7F1D2"/>
<dbReference type="InterPro" id="IPR052899">
    <property type="entry name" value="Class-I_DAHP_synthase"/>
</dbReference>
<protein>
    <submittedName>
        <fullName evidence="3">3-deoxy-7-phosphoheptulonate synthase</fullName>
        <ecNumber evidence="3">2.5.1.54</ecNumber>
    </submittedName>
</protein>
<dbReference type="SUPFAM" id="SSF51569">
    <property type="entry name" value="Aldolase"/>
    <property type="match status" value="1"/>
</dbReference>
<keyword evidence="1 3" id="KW-0808">Transferase</keyword>
<name>A0A9Q7F1D2_9BACT</name>
<dbReference type="Gene3D" id="3.20.20.70">
    <property type="entry name" value="Aldolase class I"/>
    <property type="match status" value="1"/>
</dbReference>
<accession>A0A9Q7F1D2</accession>
<evidence type="ECO:0000259" key="2">
    <source>
        <dbReference type="Pfam" id="PF00793"/>
    </source>
</evidence>
<sequence length="348" mass="36703">MTVVEMTCNANSLEVARVCENIESRGGQARVVPWPEGPCVVAVDLHADKAPLAALPGVVALHETKCSFPLASRDVFASRPAMELADGLILGQGVPLVMAGPCSVESRRQLLETARGVKASGASVLRGGAFKPRSNPYAFQGLGSEGIALLLEARKATGLPIITEVMAPEDVEWLAPHVDILQVGTRNMQNFSLLKALGRVDRPVLLKRGMASTVDEWLQAAEYILAGGNSRVVLCERGIRSFDKSTRNTLDLSVIPLVKSLSHLPVVVDPSHATGRRELILPMSLAALAAGADGLIIEVHCAPEEALCDGPQSLDIPAFAALMGRVRHLAGALAAGEEEARCGLGIAI</sequence>
<dbReference type="GO" id="GO:0016832">
    <property type="term" value="F:aldehyde-lyase activity"/>
    <property type="evidence" value="ECO:0007669"/>
    <property type="project" value="InterPro"/>
</dbReference>
<dbReference type="EMBL" id="CP072943">
    <property type="protein sequence ID" value="QTX33792.1"/>
    <property type="molecule type" value="Genomic_DNA"/>
</dbReference>
<dbReference type="PANTHER" id="PTHR43018:SF1">
    <property type="entry name" value="PROTEIN AROA(G)"/>
    <property type="match status" value="1"/>
</dbReference>
<dbReference type="KEGG" id="aram:KAR29_10685"/>
<dbReference type="NCBIfam" id="NF009239">
    <property type="entry name" value="PRK12595.1"/>
    <property type="match status" value="1"/>
</dbReference>
<dbReference type="InterPro" id="IPR006218">
    <property type="entry name" value="DAHP1/KDSA"/>
</dbReference>
<keyword evidence="4" id="KW-1185">Reference proteome</keyword>
<dbReference type="Pfam" id="PF00793">
    <property type="entry name" value="DAHP_synth_1"/>
    <property type="match status" value="1"/>
</dbReference>
<proteinExistence type="predicted"/>
<evidence type="ECO:0000313" key="4">
    <source>
        <dbReference type="Proteomes" id="UP000671879"/>
    </source>
</evidence>
<dbReference type="GO" id="GO:0003849">
    <property type="term" value="F:3-deoxy-7-phosphoheptulonate synthase activity"/>
    <property type="evidence" value="ECO:0007669"/>
    <property type="project" value="UniProtKB-EC"/>
</dbReference>
<dbReference type="InterPro" id="IPR006268">
    <property type="entry name" value="DAHP_syn_2"/>
</dbReference>
<dbReference type="PANTHER" id="PTHR43018">
    <property type="entry name" value="PHOSPHO-2-DEHYDRO-3-DEOXYHEPTONATE ALDOLASE"/>
    <property type="match status" value="1"/>
</dbReference>
<feature type="domain" description="DAHP synthetase I/KDSA" evidence="2">
    <location>
        <begin position="87"/>
        <end position="319"/>
    </location>
</feature>